<dbReference type="EMBL" id="LR217715">
    <property type="protein sequence ID" value="VFP82877.1"/>
    <property type="molecule type" value="Genomic_DNA"/>
</dbReference>
<dbReference type="GO" id="GO:0005506">
    <property type="term" value="F:iron ion binding"/>
    <property type="evidence" value="ECO:0007669"/>
    <property type="project" value="UniProtKB-UniRule"/>
</dbReference>
<dbReference type="Proteomes" id="UP000294368">
    <property type="component" value="Chromosome"/>
</dbReference>
<comment type="subunit">
    <text evidence="5">Monomer.</text>
</comment>
<protein>
    <recommendedName>
        <fullName evidence="4 5">Probable Fe(2+)-trafficking protein</fullName>
    </recommendedName>
</protein>
<evidence type="ECO:0000256" key="5">
    <source>
        <dbReference type="HAMAP-Rule" id="MF_00686"/>
    </source>
</evidence>
<dbReference type="PANTHER" id="PTHR36965:SF1">
    <property type="entry name" value="FE(2+)-TRAFFICKING PROTEIN-RELATED"/>
    <property type="match status" value="1"/>
</dbReference>
<dbReference type="OrthoDB" id="9804318at2"/>
<reference evidence="6 7" key="1">
    <citation type="submission" date="2019-02" db="EMBL/GenBank/DDBJ databases">
        <authorList>
            <person name="Manzano-Marin A."/>
            <person name="Manzano-Marin A."/>
        </authorList>
    </citation>
    <scope>NUCLEOTIDE SEQUENCE [LARGE SCALE GENOMIC DNA]</scope>
    <source>
        <strain evidence="6 7">ErCikochiana</strain>
    </source>
</reference>
<dbReference type="InterPro" id="IPR036766">
    <property type="entry name" value="Fe_traffick_prot_YggX_sf"/>
</dbReference>
<accession>A0A451D9C3</accession>
<evidence type="ECO:0000313" key="7">
    <source>
        <dbReference type="Proteomes" id="UP000294368"/>
    </source>
</evidence>
<comment type="similarity">
    <text evidence="3 5">Belongs to the Fe(2+)-trafficking protein family.</text>
</comment>
<dbReference type="NCBIfam" id="NF003817">
    <property type="entry name" value="PRK05408.1"/>
    <property type="match status" value="1"/>
</dbReference>
<dbReference type="SUPFAM" id="SSF111148">
    <property type="entry name" value="YggX-like"/>
    <property type="match status" value="1"/>
</dbReference>
<proteinExistence type="inferred from homology"/>
<evidence type="ECO:0000256" key="2">
    <source>
        <dbReference type="ARBA" id="ARBA00053793"/>
    </source>
</evidence>
<comment type="function">
    <text evidence="2">Could be a mediator in iron transactions between iron acquisition and iron-requiring processes, such as synthesis and/or repair of Fe-S clusters in biosynthetic enzymes. Necessary to maintain high levels of aconitase under oxidative stress.</text>
</comment>
<dbReference type="PANTHER" id="PTHR36965">
    <property type="entry name" value="FE(2+)-TRAFFICKING PROTEIN-RELATED"/>
    <property type="match status" value="1"/>
</dbReference>
<dbReference type="Pfam" id="PF04362">
    <property type="entry name" value="Iron_traffic"/>
    <property type="match status" value="1"/>
</dbReference>
<dbReference type="Gene3D" id="1.10.3880.10">
    <property type="entry name" value="Fe(II) trafficking protein YggX"/>
    <property type="match status" value="1"/>
</dbReference>
<dbReference type="InterPro" id="IPR007457">
    <property type="entry name" value="Fe_traffick_prot_YggX"/>
</dbReference>
<evidence type="ECO:0000256" key="1">
    <source>
        <dbReference type="ARBA" id="ARBA00023004"/>
    </source>
</evidence>
<dbReference type="GO" id="GO:0005829">
    <property type="term" value="C:cytosol"/>
    <property type="evidence" value="ECO:0007669"/>
    <property type="project" value="TreeGrafter"/>
</dbReference>
<dbReference type="AlphaFoldDB" id="A0A451D9C3"/>
<dbReference type="GO" id="GO:0034599">
    <property type="term" value="P:cellular response to oxidative stress"/>
    <property type="evidence" value="ECO:0007669"/>
    <property type="project" value="TreeGrafter"/>
</dbReference>
<dbReference type="FunFam" id="1.10.3880.10:FF:000001">
    <property type="entry name" value="Probable Fe(2+)-trafficking protein"/>
    <property type="match status" value="1"/>
</dbReference>
<keyword evidence="1 5" id="KW-0408">Iron</keyword>
<dbReference type="HAMAP" id="MF_00686">
    <property type="entry name" value="Fe_traffic_YggX"/>
    <property type="match status" value="1"/>
</dbReference>
<dbReference type="PIRSF" id="PIRSF029827">
    <property type="entry name" value="Fe_traffic_YggX"/>
    <property type="match status" value="1"/>
</dbReference>
<sequence>MSRTVFCTFLRRPALGQDYQLYPGEIGKRLFNEISQAAWEKWMERQTMFINERKLNMLDMQHRKSIEEEMIKFLFQDRKFEPPGYSPQQKA</sequence>
<evidence type="ECO:0000313" key="6">
    <source>
        <dbReference type="EMBL" id="VFP82877.1"/>
    </source>
</evidence>
<evidence type="ECO:0000256" key="3">
    <source>
        <dbReference type="ARBA" id="ARBA00061679"/>
    </source>
</evidence>
<dbReference type="RefSeq" id="WP_157988294.1">
    <property type="nucleotide sequence ID" value="NZ_LR217715.1"/>
</dbReference>
<evidence type="ECO:0000256" key="4">
    <source>
        <dbReference type="ARBA" id="ARBA00070403"/>
    </source>
</evidence>
<gene>
    <name evidence="6" type="primary">yggX</name>
    <name evidence="6" type="ORF">ERCIKOCA2762_117</name>
</gene>
<organism evidence="6 7">
    <name type="scientific">Candidatus Erwinia haradaeae</name>
    <dbReference type="NCBI Taxonomy" id="1922217"/>
    <lineage>
        <taxon>Bacteria</taxon>
        <taxon>Pseudomonadati</taxon>
        <taxon>Pseudomonadota</taxon>
        <taxon>Gammaproteobacteria</taxon>
        <taxon>Enterobacterales</taxon>
        <taxon>Erwiniaceae</taxon>
        <taxon>Erwinia</taxon>
    </lineage>
</organism>
<name>A0A451D9C3_9GAMM</name>